<evidence type="ECO:0000256" key="2">
    <source>
        <dbReference type="ARBA" id="ARBA00022692"/>
    </source>
</evidence>
<reference evidence="6 7" key="1">
    <citation type="journal article" date="2018" name="Proc. Natl. Acad. Sci. U.S.A.">
        <title>Draft genome sequence of Camellia sinensis var. sinensis provides insights into the evolution of the tea genome and tea quality.</title>
        <authorList>
            <person name="Wei C."/>
            <person name="Yang H."/>
            <person name="Wang S."/>
            <person name="Zhao J."/>
            <person name="Liu C."/>
            <person name="Gao L."/>
            <person name="Xia E."/>
            <person name="Lu Y."/>
            <person name="Tai Y."/>
            <person name="She G."/>
            <person name="Sun J."/>
            <person name="Cao H."/>
            <person name="Tong W."/>
            <person name="Gao Q."/>
            <person name="Li Y."/>
            <person name="Deng W."/>
            <person name="Jiang X."/>
            <person name="Wang W."/>
            <person name="Chen Q."/>
            <person name="Zhang S."/>
            <person name="Li H."/>
            <person name="Wu J."/>
            <person name="Wang P."/>
            <person name="Li P."/>
            <person name="Shi C."/>
            <person name="Zheng F."/>
            <person name="Jian J."/>
            <person name="Huang B."/>
            <person name="Shan D."/>
            <person name="Shi M."/>
            <person name="Fang C."/>
            <person name="Yue Y."/>
            <person name="Li F."/>
            <person name="Li D."/>
            <person name="Wei S."/>
            <person name="Han B."/>
            <person name="Jiang C."/>
            <person name="Yin Y."/>
            <person name="Xia T."/>
            <person name="Zhang Z."/>
            <person name="Bennetzen J.L."/>
            <person name="Zhao S."/>
            <person name="Wan X."/>
        </authorList>
    </citation>
    <scope>NUCLEOTIDE SEQUENCE [LARGE SCALE GENOMIC DNA]</scope>
    <source>
        <strain evidence="7">cv. Shuchazao</strain>
        <tissue evidence="6">Leaf</tissue>
    </source>
</reference>
<protein>
    <submittedName>
        <fullName evidence="6">Uncharacterized protein</fullName>
    </submittedName>
</protein>
<evidence type="ECO:0000256" key="5">
    <source>
        <dbReference type="SAM" id="MobiDB-lite"/>
    </source>
</evidence>
<keyword evidence="2" id="KW-0812">Transmembrane</keyword>
<dbReference type="SUPFAM" id="SSF103511">
    <property type="entry name" value="Chlorophyll a-b binding protein"/>
    <property type="match status" value="1"/>
</dbReference>
<keyword evidence="3" id="KW-1133">Transmembrane helix</keyword>
<proteinExistence type="predicted"/>
<sequence length="210" mass="24073">MQRACSSHHVTKKHPLQARPSRSFGTKQSTQFVSLDIESQQKGLDIAEQKEKSALVVEKTEETKDDEEKDCLDTENSVTKFVDARWKNRTWDLNMFVKDGKMDWDSVIDAEARRRKFLEMYPEESTNQDPVLFRTSIIPWWAWIMHSHLPEAELTNGRAAMVGFIMAYFVDLLTGLDVVGQSGNLICKGGLFMTVIGAIIFRRKDDLEKA</sequence>
<evidence type="ECO:0000313" key="7">
    <source>
        <dbReference type="Proteomes" id="UP000306102"/>
    </source>
</evidence>
<dbReference type="GO" id="GO:0016020">
    <property type="term" value="C:membrane"/>
    <property type="evidence" value="ECO:0007669"/>
    <property type="project" value="UniProtKB-SubCell"/>
</dbReference>
<dbReference type="Proteomes" id="UP000306102">
    <property type="component" value="Unassembled WGS sequence"/>
</dbReference>
<keyword evidence="7" id="KW-1185">Reference proteome</keyword>
<dbReference type="AlphaFoldDB" id="A0A4S4E1Z7"/>
<comment type="subcellular location">
    <subcellularLocation>
        <location evidence="1">Membrane</location>
        <topology evidence="1">Multi-pass membrane protein</topology>
    </subcellularLocation>
</comment>
<evidence type="ECO:0000256" key="4">
    <source>
        <dbReference type="ARBA" id="ARBA00023136"/>
    </source>
</evidence>
<accession>A0A4S4E1Z7</accession>
<gene>
    <name evidence="6" type="ORF">TEA_008679</name>
</gene>
<evidence type="ECO:0000313" key="6">
    <source>
        <dbReference type="EMBL" id="THG09860.1"/>
    </source>
</evidence>
<keyword evidence="4" id="KW-0472">Membrane</keyword>
<evidence type="ECO:0000256" key="3">
    <source>
        <dbReference type="ARBA" id="ARBA00022989"/>
    </source>
</evidence>
<comment type="caution">
    <text evidence="6">The sequence shown here is derived from an EMBL/GenBank/DDBJ whole genome shotgun (WGS) entry which is preliminary data.</text>
</comment>
<organism evidence="6 7">
    <name type="scientific">Camellia sinensis var. sinensis</name>
    <name type="common">China tea</name>
    <dbReference type="NCBI Taxonomy" id="542762"/>
    <lineage>
        <taxon>Eukaryota</taxon>
        <taxon>Viridiplantae</taxon>
        <taxon>Streptophyta</taxon>
        <taxon>Embryophyta</taxon>
        <taxon>Tracheophyta</taxon>
        <taxon>Spermatophyta</taxon>
        <taxon>Magnoliopsida</taxon>
        <taxon>eudicotyledons</taxon>
        <taxon>Gunneridae</taxon>
        <taxon>Pentapetalae</taxon>
        <taxon>asterids</taxon>
        <taxon>Ericales</taxon>
        <taxon>Theaceae</taxon>
        <taxon>Camellia</taxon>
    </lineage>
</organism>
<evidence type="ECO:0000256" key="1">
    <source>
        <dbReference type="ARBA" id="ARBA00004141"/>
    </source>
</evidence>
<feature type="region of interest" description="Disordered" evidence="5">
    <location>
        <begin position="1"/>
        <end position="29"/>
    </location>
</feature>
<name>A0A4S4E1Z7_CAMSN</name>
<dbReference type="EMBL" id="SDRB02008150">
    <property type="protein sequence ID" value="THG09860.1"/>
    <property type="molecule type" value="Genomic_DNA"/>
</dbReference>
<dbReference type="PANTHER" id="PTHR14154">
    <property type="entry name" value="UPF0041 BRAIN PROTEIN 44-RELATED"/>
    <property type="match status" value="1"/>
</dbReference>